<name>A0AAJ0FKZ7_9PEZI</name>
<dbReference type="GeneID" id="85316357"/>
<reference evidence="1" key="1">
    <citation type="submission" date="2023-06" db="EMBL/GenBank/DDBJ databases">
        <title>Genome-scale phylogeny and comparative genomics of the fungal order Sordariales.</title>
        <authorList>
            <consortium name="Lawrence Berkeley National Laboratory"/>
            <person name="Hensen N."/>
            <person name="Bonometti L."/>
            <person name="Westerberg I."/>
            <person name="Brannstrom I.O."/>
            <person name="Guillou S."/>
            <person name="Cros-Aarteil S."/>
            <person name="Calhoun S."/>
            <person name="Haridas S."/>
            <person name="Kuo A."/>
            <person name="Mondo S."/>
            <person name="Pangilinan J."/>
            <person name="Riley R."/>
            <person name="Labutti K."/>
            <person name="Andreopoulos B."/>
            <person name="Lipzen A."/>
            <person name="Chen C."/>
            <person name="Yanf M."/>
            <person name="Daum C."/>
            <person name="Ng V."/>
            <person name="Clum A."/>
            <person name="Steindorff A."/>
            <person name="Ohm R."/>
            <person name="Martin F."/>
            <person name="Silar P."/>
            <person name="Natvig D."/>
            <person name="Lalanne C."/>
            <person name="Gautier V."/>
            <person name="Ament-Velasquez S.L."/>
            <person name="Kruys A."/>
            <person name="Hutchinson M.I."/>
            <person name="Powell A.J."/>
            <person name="Barry K."/>
            <person name="Miller A.N."/>
            <person name="Grigoriev I.V."/>
            <person name="Debuchy R."/>
            <person name="Gladieux P."/>
            <person name="Thoren M.H."/>
            <person name="Johannesson H."/>
        </authorList>
    </citation>
    <scope>NUCLEOTIDE SEQUENCE</scope>
    <source>
        <strain evidence="1">8032-3</strain>
    </source>
</reference>
<proteinExistence type="predicted"/>
<protein>
    <submittedName>
        <fullName evidence="1">Uncharacterized protein</fullName>
    </submittedName>
</protein>
<accession>A0AAJ0FKZ7</accession>
<sequence>MDTTPAEIMAMNRHQFELSSIHQSEHEFTTGSVLAIVQFPDNPGADCNGCAFKPVYQVRVDYDKLMATGSAKIQAMLAPRRQERIRRRHNLQQLPAGVEYVIDLTPPSEGAERADLVASLWLPKATKLWFLAGQYTADEIIATGHRPFANKPVGAVLVLGHDDRCCCVQYQNEYCDGSRQQKKIPGIFAGPHVPRFRQIDDYCEVRHRVNIVRLLRAINGADLLINSATRMWTLVHIAISLEVTSVIRDSVAQWFLATPNTKFMEIFPEESFKVALALRIPDVLVTSFKVLVNDFAIDHAASVRPHRRPPLTWANRERGDYGDMPMDPVEHAGIAFYERIKRKFDAITSDTALDDLGIPEWKRLRLFCPLITDAQAVGGLATARNLGLVYQKLVNHIQVCFQDHVSLALRRSPESGPLADLIEAQRLHYTPKDQLADMAYLQGKLNNYQRALCPFFWQNLRVECHEFWNKIYGVSSLKSLTQDFNRLISMATTTDLLDTHITALNEHSDSRAPPRFNSQAFIDQVSTKLGQLVTDVLGTDWENDAQGPPMVVSDHIIRKLEESELKFLPIWAGGCDDGSGGVFQDAVPPAEMGPSEPGPAYHTGWTVAAYTDAAGTDAATVTHTASISDLGLDGLAVDDVPRSLDAQGGSASTATPARLAHGSEQFVVSDNEFADAMCHEPAEHQVFGQALMMYVDGDVGDDGDSRTVSSTVDYEVEDEMFSDDTLSAGSAEGDLSDFEML</sequence>
<gene>
    <name evidence="1" type="ORF">QBC33DRAFT_90547</name>
</gene>
<keyword evidence="2" id="KW-1185">Reference proteome</keyword>
<evidence type="ECO:0000313" key="2">
    <source>
        <dbReference type="Proteomes" id="UP001244011"/>
    </source>
</evidence>
<dbReference type="RefSeq" id="XP_060283041.1">
    <property type="nucleotide sequence ID" value="XM_060433170.1"/>
</dbReference>
<dbReference type="AlphaFoldDB" id="A0AAJ0FKZ7"/>
<comment type="caution">
    <text evidence="1">The sequence shown here is derived from an EMBL/GenBank/DDBJ whole genome shotgun (WGS) entry which is preliminary data.</text>
</comment>
<dbReference type="EMBL" id="MU839010">
    <property type="protein sequence ID" value="KAK1766828.1"/>
    <property type="molecule type" value="Genomic_DNA"/>
</dbReference>
<organism evidence="1 2">
    <name type="scientific">Phialemonium atrogriseum</name>
    <dbReference type="NCBI Taxonomy" id="1093897"/>
    <lineage>
        <taxon>Eukaryota</taxon>
        <taxon>Fungi</taxon>
        <taxon>Dikarya</taxon>
        <taxon>Ascomycota</taxon>
        <taxon>Pezizomycotina</taxon>
        <taxon>Sordariomycetes</taxon>
        <taxon>Sordariomycetidae</taxon>
        <taxon>Cephalothecales</taxon>
        <taxon>Cephalothecaceae</taxon>
        <taxon>Phialemonium</taxon>
    </lineage>
</organism>
<dbReference type="Proteomes" id="UP001244011">
    <property type="component" value="Unassembled WGS sequence"/>
</dbReference>
<evidence type="ECO:0000313" key="1">
    <source>
        <dbReference type="EMBL" id="KAK1766828.1"/>
    </source>
</evidence>